<dbReference type="PANTHER" id="PTHR35093">
    <property type="entry name" value="OUTER MEMBRANE PROTEIN NMB0088-RELATED"/>
    <property type="match status" value="1"/>
</dbReference>
<evidence type="ECO:0000313" key="9">
    <source>
        <dbReference type="EMBL" id="SIS87373.1"/>
    </source>
</evidence>
<dbReference type="InterPro" id="IPR005017">
    <property type="entry name" value="OMPP1/FadL/TodX"/>
</dbReference>
<keyword evidence="7" id="KW-0998">Cell outer membrane</keyword>
<evidence type="ECO:0000313" key="10">
    <source>
        <dbReference type="Proteomes" id="UP000185728"/>
    </source>
</evidence>
<gene>
    <name evidence="9" type="ORF">SAMN05421766_104540</name>
</gene>
<evidence type="ECO:0000256" key="2">
    <source>
        <dbReference type="ARBA" id="ARBA00008163"/>
    </source>
</evidence>
<dbReference type="SUPFAM" id="SSF56935">
    <property type="entry name" value="Porins"/>
    <property type="match status" value="1"/>
</dbReference>
<dbReference type="Gene3D" id="2.40.160.60">
    <property type="entry name" value="Outer membrane protein transport protein (OMPP1/FadL/TodX)"/>
    <property type="match status" value="1"/>
</dbReference>
<keyword evidence="6" id="KW-0472">Membrane</keyword>
<keyword evidence="10" id="KW-1185">Reference proteome</keyword>
<keyword evidence="5 8" id="KW-0732">Signal</keyword>
<organism evidence="9 10">
    <name type="scientific">Zobellia uliginosa</name>
    <dbReference type="NCBI Taxonomy" id="143224"/>
    <lineage>
        <taxon>Bacteria</taxon>
        <taxon>Pseudomonadati</taxon>
        <taxon>Bacteroidota</taxon>
        <taxon>Flavobacteriia</taxon>
        <taxon>Flavobacteriales</taxon>
        <taxon>Flavobacteriaceae</taxon>
        <taxon>Zobellia</taxon>
    </lineage>
</organism>
<comment type="subcellular location">
    <subcellularLocation>
        <location evidence="1">Cell outer membrane</location>
        <topology evidence="1">Multi-pass membrane protein</topology>
    </subcellularLocation>
</comment>
<accession>A0ABY1KWQ5</accession>
<comment type="similarity">
    <text evidence="2">Belongs to the OmpP1/FadL family.</text>
</comment>
<feature type="signal peptide" evidence="8">
    <location>
        <begin position="1"/>
        <end position="18"/>
    </location>
</feature>
<evidence type="ECO:0000256" key="6">
    <source>
        <dbReference type="ARBA" id="ARBA00023136"/>
    </source>
</evidence>
<dbReference type="PANTHER" id="PTHR35093:SF8">
    <property type="entry name" value="OUTER MEMBRANE PROTEIN NMB0088-RELATED"/>
    <property type="match status" value="1"/>
</dbReference>
<comment type="caution">
    <text evidence="9">The sequence shown here is derived from an EMBL/GenBank/DDBJ whole genome shotgun (WGS) entry which is preliminary data.</text>
</comment>
<proteinExistence type="inferred from homology"/>
<dbReference type="Proteomes" id="UP000185728">
    <property type="component" value="Unassembled WGS sequence"/>
</dbReference>
<keyword evidence="4" id="KW-0812">Transmembrane</keyword>
<evidence type="ECO:0000256" key="3">
    <source>
        <dbReference type="ARBA" id="ARBA00022452"/>
    </source>
</evidence>
<reference evidence="9 10" key="1">
    <citation type="submission" date="2017-01" db="EMBL/GenBank/DDBJ databases">
        <authorList>
            <person name="Varghese N."/>
            <person name="Submissions S."/>
        </authorList>
    </citation>
    <scope>NUCLEOTIDE SEQUENCE [LARGE SCALE GENOMIC DNA]</scope>
    <source>
        <strain evidence="9 10">DSM 2061</strain>
    </source>
</reference>
<sequence>MRKYITFIGLLACVVASAQNIDDVLRYSSENIQGSARFQAMGGAFGSLGGDLSALNINPAGSAVFNNGLFSVSGTNYSNKIDSDLNGSLNSTSSNNFDINQIGGAFVFKSTDADSPWKKLTLALNYDLVQNFDSRSVTQGRSNQGVDNYFLDFAEGIELDPLKLKANETLGDAYLAIGATNGLNFAGQQAFLGFQAGIIDPVSDTEDNTSYFSNADYDDVNHDFRQDITGYNSKFTINGATQYGQNLYFGASLNFHTLRYERLNRYSETFNERGSGTARYIDFDNLLITEGSGFSLSLGAIAKVNDFLRVGASYQSPTWYRLTDNFSQGIDSNFPNKESSFQFFNLNYINIFDYQIKTPGKLTGSISAVFGKSGLISFDYGYQDMSNAQLRPTSDAGFANENTYISETLGAVSTIRVGGEYRIQRVSLRAGYRYEQSPYESGDIIGDLTGISGGIGYSFRRSRLDLAVSRSEQDRLQYFFDTGINTAALLNNVNTNVTLGYTLNF</sequence>
<evidence type="ECO:0000256" key="8">
    <source>
        <dbReference type="SAM" id="SignalP"/>
    </source>
</evidence>
<protein>
    <submittedName>
        <fullName evidence="9">Outer membrane protein transport protein (OMPP1/FadL/TodX)</fullName>
    </submittedName>
</protein>
<evidence type="ECO:0000256" key="7">
    <source>
        <dbReference type="ARBA" id="ARBA00023237"/>
    </source>
</evidence>
<keyword evidence="3" id="KW-1134">Transmembrane beta strand</keyword>
<evidence type="ECO:0000256" key="1">
    <source>
        <dbReference type="ARBA" id="ARBA00004571"/>
    </source>
</evidence>
<dbReference type="EMBL" id="FTOB01000004">
    <property type="protein sequence ID" value="SIS87373.1"/>
    <property type="molecule type" value="Genomic_DNA"/>
</dbReference>
<dbReference type="RefSeq" id="WP_076456026.1">
    <property type="nucleotide sequence ID" value="NZ_FTOB01000004.1"/>
</dbReference>
<evidence type="ECO:0000256" key="4">
    <source>
        <dbReference type="ARBA" id="ARBA00022692"/>
    </source>
</evidence>
<feature type="chain" id="PRO_5046839004" evidence="8">
    <location>
        <begin position="19"/>
        <end position="505"/>
    </location>
</feature>
<evidence type="ECO:0000256" key="5">
    <source>
        <dbReference type="ARBA" id="ARBA00022729"/>
    </source>
</evidence>
<name>A0ABY1KWQ5_9FLAO</name>